<feature type="domain" description="TF-B3" evidence="7">
    <location>
        <begin position="82"/>
        <end position="179"/>
    </location>
</feature>
<dbReference type="PROSITE" id="PS50863">
    <property type="entry name" value="B3"/>
    <property type="match status" value="2"/>
</dbReference>
<evidence type="ECO:0000313" key="9">
    <source>
        <dbReference type="Proteomes" id="UP000008694"/>
    </source>
</evidence>
<dbReference type="GO" id="GO:0005634">
    <property type="term" value="C:nucleus"/>
    <property type="evidence" value="ECO:0007669"/>
    <property type="project" value="UniProtKB-SubCell"/>
</dbReference>
<dbReference type="Proteomes" id="UP000008694">
    <property type="component" value="Unassembled WGS sequence"/>
</dbReference>
<evidence type="ECO:0000256" key="3">
    <source>
        <dbReference type="ARBA" id="ARBA00023125"/>
    </source>
</evidence>
<name>D7LIB6_ARALL</name>
<dbReference type="GO" id="GO:0003677">
    <property type="term" value="F:DNA binding"/>
    <property type="evidence" value="ECO:0007669"/>
    <property type="project" value="UniProtKB-KW"/>
</dbReference>
<protein>
    <recommendedName>
        <fullName evidence="7">TF-B3 domain-containing protein</fullName>
    </recommendedName>
</protein>
<keyword evidence="3" id="KW-0238">DNA-binding</keyword>
<evidence type="ECO:0000256" key="2">
    <source>
        <dbReference type="ARBA" id="ARBA00023015"/>
    </source>
</evidence>
<evidence type="ECO:0000256" key="4">
    <source>
        <dbReference type="ARBA" id="ARBA00023163"/>
    </source>
</evidence>
<dbReference type="Gene3D" id="2.40.330.10">
    <property type="entry name" value="DNA-binding pseudobarrel domain"/>
    <property type="match status" value="2"/>
</dbReference>
<dbReference type="SMART" id="SM01019">
    <property type="entry name" value="B3"/>
    <property type="match status" value="2"/>
</dbReference>
<gene>
    <name evidence="8" type="ORF">ARALYDRAFT_901025</name>
</gene>
<dbReference type="InterPro" id="IPR003340">
    <property type="entry name" value="B3_DNA-bd"/>
</dbReference>
<dbReference type="EMBL" id="GL348716">
    <property type="protein sequence ID" value="EFH56866.1"/>
    <property type="molecule type" value="Genomic_DNA"/>
</dbReference>
<reference evidence="9" key="1">
    <citation type="journal article" date="2011" name="Nat. Genet.">
        <title>The Arabidopsis lyrata genome sequence and the basis of rapid genome size change.</title>
        <authorList>
            <person name="Hu T.T."/>
            <person name="Pattyn P."/>
            <person name="Bakker E.G."/>
            <person name="Cao J."/>
            <person name="Cheng J.-F."/>
            <person name="Clark R.M."/>
            <person name="Fahlgren N."/>
            <person name="Fawcett J.A."/>
            <person name="Grimwood J."/>
            <person name="Gundlach H."/>
            <person name="Haberer G."/>
            <person name="Hollister J.D."/>
            <person name="Ossowski S."/>
            <person name="Ottilar R.P."/>
            <person name="Salamov A.A."/>
            <person name="Schneeberger K."/>
            <person name="Spannagl M."/>
            <person name="Wang X."/>
            <person name="Yang L."/>
            <person name="Nasrallah M.E."/>
            <person name="Bergelson J."/>
            <person name="Carrington J.C."/>
            <person name="Gaut B.S."/>
            <person name="Schmutz J."/>
            <person name="Mayer K.F.X."/>
            <person name="Van de Peer Y."/>
            <person name="Grigoriev I.V."/>
            <person name="Nordborg M."/>
            <person name="Weigel D."/>
            <person name="Guo Y.-L."/>
        </authorList>
    </citation>
    <scope>NUCLEOTIDE SEQUENCE [LARGE SCALE GENOMIC DNA]</scope>
    <source>
        <strain evidence="9">cv. MN47</strain>
    </source>
</reference>
<accession>D7LIB6</accession>
<keyword evidence="5" id="KW-0539">Nucleus</keyword>
<dbReference type="PANTHER" id="PTHR31674">
    <property type="entry name" value="B3 DOMAIN-CONTAINING PROTEIN REM-LIKE 3-RELATED"/>
    <property type="match status" value="1"/>
</dbReference>
<dbReference type="Pfam" id="PF02362">
    <property type="entry name" value="B3"/>
    <property type="match status" value="2"/>
</dbReference>
<feature type="region of interest" description="Disordered" evidence="6">
    <location>
        <begin position="1"/>
        <end position="73"/>
    </location>
</feature>
<sequence>MMFNVSACGLGELPTPSNNKIGNISRKQHQRLRTEEGDDQDKTVVLGRGKRIRKNNSQSEASSSSSNKSNLNEDVLGDKKSFITLKLTNDGHKKSRVGLPLPFMRANGLNKPGEIGMLAKDGKKLMVNLLKDVNGRMSLGRGWRDFALVNGFQIGESITLELIWRDSNPMFRFSSTGTDSECDQRQGEYCSQACEEEPICIEPSGNRDKKEKNNIEDKKYSSLETLNRVLTLTLKPKDVKDCNLVSSSNKILPSEFMRAYGIDKHMTITILGKANMKWWGYPSSRDGTIAVGIGWANFCKANGIETGNLFTLELVSEEVDTSPMFRICPNSGD</sequence>
<dbReference type="CDD" id="cd10017">
    <property type="entry name" value="B3_DNA"/>
    <property type="match status" value="2"/>
</dbReference>
<evidence type="ECO:0000256" key="6">
    <source>
        <dbReference type="SAM" id="MobiDB-lite"/>
    </source>
</evidence>
<keyword evidence="9" id="KW-1185">Reference proteome</keyword>
<organism evidence="9">
    <name type="scientific">Arabidopsis lyrata subsp. lyrata</name>
    <name type="common">Lyre-leaved rock-cress</name>
    <dbReference type="NCBI Taxonomy" id="81972"/>
    <lineage>
        <taxon>Eukaryota</taxon>
        <taxon>Viridiplantae</taxon>
        <taxon>Streptophyta</taxon>
        <taxon>Embryophyta</taxon>
        <taxon>Tracheophyta</taxon>
        <taxon>Spermatophyta</taxon>
        <taxon>Magnoliopsida</taxon>
        <taxon>eudicotyledons</taxon>
        <taxon>Gunneridae</taxon>
        <taxon>Pentapetalae</taxon>
        <taxon>rosids</taxon>
        <taxon>malvids</taxon>
        <taxon>Brassicales</taxon>
        <taxon>Brassicaceae</taxon>
        <taxon>Camelineae</taxon>
        <taxon>Arabidopsis</taxon>
    </lineage>
</organism>
<feature type="compositionally biased region" description="Low complexity" evidence="6">
    <location>
        <begin position="55"/>
        <end position="72"/>
    </location>
</feature>
<feature type="domain" description="TF-B3" evidence="7">
    <location>
        <begin position="235"/>
        <end position="331"/>
    </location>
</feature>
<proteinExistence type="predicted"/>
<dbReference type="PANTHER" id="PTHR31674:SF41">
    <property type="entry name" value="B3 DOMAIN-CONTAINING PROTEIN REM-LIKE 1-RELATED"/>
    <property type="match status" value="1"/>
</dbReference>
<dbReference type="InterPro" id="IPR039218">
    <property type="entry name" value="REM_fam"/>
</dbReference>
<keyword evidence="4" id="KW-0804">Transcription</keyword>
<evidence type="ECO:0000259" key="7">
    <source>
        <dbReference type="PROSITE" id="PS50863"/>
    </source>
</evidence>
<dbReference type="InterPro" id="IPR015300">
    <property type="entry name" value="DNA-bd_pseudobarrel_sf"/>
</dbReference>
<dbReference type="Gramene" id="scaffold_400526.1">
    <property type="protein sequence ID" value="scaffold_400526.1"/>
    <property type="gene ID" value="scaffold_400526.1"/>
</dbReference>
<evidence type="ECO:0000256" key="1">
    <source>
        <dbReference type="ARBA" id="ARBA00004123"/>
    </source>
</evidence>
<evidence type="ECO:0000313" key="8">
    <source>
        <dbReference type="EMBL" id="EFH56866.1"/>
    </source>
</evidence>
<dbReference type="STRING" id="81972.D7LIB6"/>
<evidence type="ECO:0000256" key="5">
    <source>
        <dbReference type="ARBA" id="ARBA00023242"/>
    </source>
</evidence>
<comment type="subcellular location">
    <subcellularLocation>
        <location evidence="1">Nucleus</location>
    </subcellularLocation>
</comment>
<dbReference type="SUPFAM" id="SSF101936">
    <property type="entry name" value="DNA-binding pseudobarrel domain"/>
    <property type="match status" value="2"/>
</dbReference>
<dbReference type="HOGENOM" id="CLU_014437_3_0_1"/>
<dbReference type="AlphaFoldDB" id="D7LIB6"/>
<keyword evidence="2" id="KW-0805">Transcription regulation</keyword>